<dbReference type="FunFam" id="2.20.100.10:FF:000001">
    <property type="entry name" value="semaphorin-5A isoform X1"/>
    <property type="match status" value="1"/>
</dbReference>
<keyword evidence="5" id="KW-1185">Reference proteome</keyword>
<dbReference type="InterPro" id="IPR052065">
    <property type="entry name" value="Compl_asym_regulator"/>
</dbReference>
<dbReference type="SMART" id="SM00209">
    <property type="entry name" value="TSP1"/>
    <property type="match status" value="3"/>
</dbReference>
<evidence type="ECO:0000256" key="2">
    <source>
        <dbReference type="ARBA" id="ARBA00023157"/>
    </source>
</evidence>
<reference evidence="4 5" key="1">
    <citation type="submission" date="2024-11" db="EMBL/GenBank/DDBJ databases">
        <title>Chromosome-level genome assembly of the freshwater bivalve Anodonta woodiana.</title>
        <authorList>
            <person name="Chen X."/>
        </authorList>
    </citation>
    <scope>NUCLEOTIDE SEQUENCE [LARGE SCALE GENOMIC DNA]</scope>
    <source>
        <strain evidence="4">MN2024</strain>
        <tissue evidence="4">Gills</tissue>
    </source>
</reference>
<feature type="domain" description="Ig-like" evidence="3">
    <location>
        <begin position="183"/>
        <end position="270"/>
    </location>
</feature>
<sequence length="365" mass="40088">MEMQSCQNLPPCQNTDSWSSWNAWTACTATCGDGDQFRERLCQHSSGSSANDCPGLSIERRRCVIQECLGILSEWLSWTPCPSTCGAGIQFRERFCNYPGTTNISRNCHGETVEHKVCHLTDCPVDGMWGHWGEWGECLAGRQIRSRQCDGPSPQHGGKECYTDDNTRDVETRTCYAITTPPPRVLEPPTIYGNASTMSGGNVSLLCLTTIAGVSVKWYYKENESLPLHVVQPEGTTDLLITGANIQNIGNYTCVITDNGLSSKAHQEVTMRESAAKIISLTSKPTHITDGATVQLTCEALGYPEPIIRWGYKDTFGNPYVPPPVKYTDGGKTILIASYQSILYGGTWTCNAVNKLGADHRDITI</sequence>
<evidence type="ECO:0000259" key="3">
    <source>
        <dbReference type="PROSITE" id="PS50835"/>
    </source>
</evidence>
<dbReference type="InterPro" id="IPR007110">
    <property type="entry name" value="Ig-like_dom"/>
</dbReference>
<evidence type="ECO:0000313" key="5">
    <source>
        <dbReference type="Proteomes" id="UP001634394"/>
    </source>
</evidence>
<dbReference type="SUPFAM" id="SSF82895">
    <property type="entry name" value="TSP-1 type 1 repeat"/>
    <property type="match status" value="3"/>
</dbReference>
<dbReference type="InterPro" id="IPR000884">
    <property type="entry name" value="TSP1_rpt"/>
</dbReference>
<evidence type="ECO:0000256" key="1">
    <source>
        <dbReference type="ARBA" id="ARBA00022737"/>
    </source>
</evidence>
<keyword evidence="1" id="KW-0677">Repeat</keyword>
<dbReference type="PROSITE" id="PS50092">
    <property type="entry name" value="TSP1"/>
    <property type="match status" value="3"/>
</dbReference>
<keyword evidence="2" id="KW-1015">Disulfide bond</keyword>
<dbReference type="PROSITE" id="PS50835">
    <property type="entry name" value="IG_LIKE"/>
    <property type="match status" value="2"/>
</dbReference>
<feature type="domain" description="Ig-like" evidence="3">
    <location>
        <begin position="276"/>
        <end position="365"/>
    </location>
</feature>
<proteinExistence type="predicted"/>
<dbReference type="Pfam" id="PF13927">
    <property type="entry name" value="Ig_3"/>
    <property type="match status" value="1"/>
</dbReference>
<dbReference type="InterPro" id="IPR013783">
    <property type="entry name" value="Ig-like_fold"/>
</dbReference>
<gene>
    <name evidence="4" type="ORF">ACJMK2_024453</name>
</gene>
<dbReference type="PRINTS" id="PR01705">
    <property type="entry name" value="TSP1REPEAT"/>
</dbReference>
<evidence type="ECO:0000313" key="4">
    <source>
        <dbReference type="EMBL" id="KAL3884305.1"/>
    </source>
</evidence>
<dbReference type="EMBL" id="JBJQND010000002">
    <property type="protein sequence ID" value="KAL3884305.1"/>
    <property type="molecule type" value="Genomic_DNA"/>
</dbReference>
<organism evidence="4 5">
    <name type="scientific">Sinanodonta woodiana</name>
    <name type="common">Chinese pond mussel</name>
    <name type="synonym">Anodonta woodiana</name>
    <dbReference type="NCBI Taxonomy" id="1069815"/>
    <lineage>
        <taxon>Eukaryota</taxon>
        <taxon>Metazoa</taxon>
        <taxon>Spiralia</taxon>
        <taxon>Lophotrochozoa</taxon>
        <taxon>Mollusca</taxon>
        <taxon>Bivalvia</taxon>
        <taxon>Autobranchia</taxon>
        <taxon>Heteroconchia</taxon>
        <taxon>Palaeoheterodonta</taxon>
        <taxon>Unionida</taxon>
        <taxon>Unionoidea</taxon>
        <taxon>Unionidae</taxon>
        <taxon>Unioninae</taxon>
        <taxon>Sinanodonta</taxon>
    </lineage>
</organism>
<comment type="caution">
    <text evidence="4">The sequence shown here is derived from an EMBL/GenBank/DDBJ whole genome shotgun (WGS) entry which is preliminary data.</text>
</comment>
<protein>
    <recommendedName>
        <fullName evidence="3">Ig-like domain-containing protein</fullName>
    </recommendedName>
</protein>
<accession>A0ABD3XH81</accession>
<dbReference type="Pfam" id="PF00090">
    <property type="entry name" value="TSP_1"/>
    <property type="match status" value="3"/>
</dbReference>
<dbReference type="InterPro" id="IPR003598">
    <property type="entry name" value="Ig_sub2"/>
</dbReference>
<dbReference type="SUPFAM" id="SSF48726">
    <property type="entry name" value="Immunoglobulin"/>
    <property type="match status" value="2"/>
</dbReference>
<name>A0ABD3XH81_SINWO</name>
<dbReference type="InterPro" id="IPR036383">
    <property type="entry name" value="TSP1_rpt_sf"/>
</dbReference>
<dbReference type="InterPro" id="IPR036179">
    <property type="entry name" value="Ig-like_dom_sf"/>
</dbReference>
<dbReference type="Proteomes" id="UP001634394">
    <property type="component" value="Unassembled WGS sequence"/>
</dbReference>
<dbReference type="Gene3D" id="2.60.40.10">
    <property type="entry name" value="Immunoglobulins"/>
    <property type="match status" value="2"/>
</dbReference>
<dbReference type="Gene3D" id="2.20.100.10">
    <property type="entry name" value="Thrombospondin type-1 (TSP1) repeat"/>
    <property type="match status" value="3"/>
</dbReference>
<dbReference type="SMART" id="SM00408">
    <property type="entry name" value="IGc2"/>
    <property type="match status" value="2"/>
</dbReference>
<dbReference type="AlphaFoldDB" id="A0ABD3XH81"/>
<dbReference type="PANTHER" id="PTHR22906">
    <property type="entry name" value="PROPERDIN"/>
    <property type="match status" value="1"/>
</dbReference>